<dbReference type="Proteomes" id="UP001343257">
    <property type="component" value="Unassembled WGS sequence"/>
</dbReference>
<organism evidence="2 3">
    <name type="scientific">Paenibacillus chibensis</name>
    <dbReference type="NCBI Taxonomy" id="59846"/>
    <lineage>
        <taxon>Bacteria</taxon>
        <taxon>Bacillati</taxon>
        <taxon>Bacillota</taxon>
        <taxon>Bacilli</taxon>
        <taxon>Bacillales</taxon>
        <taxon>Paenibacillaceae</taxon>
        <taxon>Paenibacillus</taxon>
    </lineage>
</organism>
<name>A0ABU6PT70_9BACL</name>
<feature type="domain" description="Glycosyltransferase 2-like" evidence="1">
    <location>
        <begin position="18"/>
        <end position="156"/>
    </location>
</feature>
<sequence>MKLDLKKIRKAKDNRLTAVMQVRNEEEGMLEEVLEDLSRYVDEIAIVDDASTDGTVSLCRKYPKVKHLMTLPQSHFDREWLLRKQLWELACSTDPDWILAVDADEIYEDKAKAHMRELMDQDQFDWVGFRLFDLWGDRSHYREDEYWQIHRRHTRTLVRYIPGYHYFYPSMDHHVPRLPLSYAALPGFLAELRVKHYGWAVSREKLNEKYARYMERDPDGRWGSLAQYRSILDENPRLVEWSDEKA</sequence>
<dbReference type="SUPFAM" id="SSF53448">
    <property type="entry name" value="Nucleotide-diphospho-sugar transferases"/>
    <property type="match status" value="1"/>
</dbReference>
<dbReference type="Gene3D" id="3.90.550.10">
    <property type="entry name" value="Spore Coat Polysaccharide Biosynthesis Protein SpsA, Chain A"/>
    <property type="match status" value="1"/>
</dbReference>
<reference evidence="2 3" key="1">
    <citation type="submission" date="2023-03" db="EMBL/GenBank/DDBJ databases">
        <title>Bacillus Genome Sequencing.</title>
        <authorList>
            <person name="Dunlap C."/>
        </authorList>
    </citation>
    <scope>NUCLEOTIDE SEQUENCE [LARGE SCALE GENOMIC DNA]</scope>
    <source>
        <strain evidence="2 3">NRS-52</strain>
    </source>
</reference>
<dbReference type="Pfam" id="PF00535">
    <property type="entry name" value="Glycos_transf_2"/>
    <property type="match status" value="1"/>
</dbReference>
<keyword evidence="3" id="KW-1185">Reference proteome</keyword>
<protein>
    <submittedName>
        <fullName evidence="2">Glycosyltransferase family 2 protein</fullName>
    </submittedName>
</protein>
<accession>A0ABU6PT70</accession>
<dbReference type="InterPro" id="IPR029044">
    <property type="entry name" value="Nucleotide-diphossugar_trans"/>
</dbReference>
<gene>
    <name evidence="2" type="ORF">P9847_12335</name>
</gene>
<dbReference type="RefSeq" id="WP_328278205.1">
    <property type="nucleotide sequence ID" value="NZ_JARTLD010000030.1"/>
</dbReference>
<dbReference type="PANTHER" id="PTHR43630:SF2">
    <property type="entry name" value="GLYCOSYLTRANSFERASE"/>
    <property type="match status" value="1"/>
</dbReference>
<dbReference type="InterPro" id="IPR001173">
    <property type="entry name" value="Glyco_trans_2-like"/>
</dbReference>
<comment type="caution">
    <text evidence="2">The sequence shown here is derived from an EMBL/GenBank/DDBJ whole genome shotgun (WGS) entry which is preliminary data.</text>
</comment>
<dbReference type="EMBL" id="JARTLD010000030">
    <property type="protein sequence ID" value="MED5018091.1"/>
    <property type="molecule type" value="Genomic_DNA"/>
</dbReference>
<proteinExistence type="predicted"/>
<evidence type="ECO:0000259" key="1">
    <source>
        <dbReference type="Pfam" id="PF00535"/>
    </source>
</evidence>
<evidence type="ECO:0000313" key="2">
    <source>
        <dbReference type="EMBL" id="MED5018091.1"/>
    </source>
</evidence>
<dbReference type="PANTHER" id="PTHR43630">
    <property type="entry name" value="POLY-BETA-1,6-N-ACETYL-D-GLUCOSAMINE SYNTHASE"/>
    <property type="match status" value="1"/>
</dbReference>
<evidence type="ECO:0000313" key="3">
    <source>
        <dbReference type="Proteomes" id="UP001343257"/>
    </source>
</evidence>